<dbReference type="EMBL" id="FCOI02000021">
    <property type="protein sequence ID" value="SAK78573.1"/>
    <property type="molecule type" value="Genomic_DNA"/>
</dbReference>
<feature type="compositionally biased region" description="Basic and acidic residues" evidence="1">
    <location>
        <begin position="12"/>
        <end position="31"/>
    </location>
</feature>
<gene>
    <name evidence="2" type="ORF">AWB76_05230</name>
</gene>
<evidence type="ECO:0000313" key="3">
    <source>
        <dbReference type="Proteomes" id="UP000054624"/>
    </source>
</evidence>
<feature type="region of interest" description="Disordered" evidence="1">
    <location>
        <begin position="1"/>
        <end position="31"/>
    </location>
</feature>
<keyword evidence="3" id="KW-1185">Reference proteome</keyword>
<proteinExistence type="predicted"/>
<evidence type="ECO:0000256" key="1">
    <source>
        <dbReference type="SAM" id="MobiDB-lite"/>
    </source>
</evidence>
<evidence type="ECO:0000313" key="2">
    <source>
        <dbReference type="EMBL" id="SAK78573.1"/>
    </source>
</evidence>
<name>A0A158C8B9_9BURK</name>
<dbReference type="Proteomes" id="UP000054624">
    <property type="component" value="Unassembled WGS sequence"/>
</dbReference>
<reference evidence="3" key="1">
    <citation type="submission" date="2016-01" db="EMBL/GenBank/DDBJ databases">
        <authorList>
            <person name="Peeters Charlotte."/>
        </authorList>
    </citation>
    <scope>NUCLEOTIDE SEQUENCE [LARGE SCALE GENOMIC DNA]</scope>
</reference>
<sequence>MKSDLQYSYDSRSGKDWWDARSKEDQADQAA</sequence>
<organism evidence="2 3">
    <name type="scientific">Caballeronia temeraria</name>
    <dbReference type="NCBI Taxonomy" id="1777137"/>
    <lineage>
        <taxon>Bacteria</taxon>
        <taxon>Pseudomonadati</taxon>
        <taxon>Pseudomonadota</taxon>
        <taxon>Betaproteobacteria</taxon>
        <taxon>Burkholderiales</taxon>
        <taxon>Burkholderiaceae</taxon>
        <taxon>Caballeronia</taxon>
    </lineage>
</organism>
<dbReference type="AlphaFoldDB" id="A0A158C8B9"/>
<protein>
    <submittedName>
        <fullName evidence="2">Uncharacterized protein</fullName>
    </submittedName>
</protein>
<accession>A0A158C8B9</accession>
<feature type="compositionally biased region" description="Polar residues" evidence="1">
    <location>
        <begin position="1"/>
        <end position="11"/>
    </location>
</feature>